<dbReference type="SUPFAM" id="SSF101898">
    <property type="entry name" value="NHL repeat"/>
    <property type="match status" value="1"/>
</dbReference>
<evidence type="ECO:0000256" key="3">
    <source>
        <dbReference type="ARBA" id="ARBA00022525"/>
    </source>
</evidence>
<proteinExistence type="inferred from homology"/>
<dbReference type="Proteomes" id="UP000719412">
    <property type="component" value="Unassembled WGS sequence"/>
</dbReference>
<comment type="caution">
    <text evidence="6">The sequence shown here is derived from an EMBL/GenBank/DDBJ whole genome shotgun (WGS) entry which is preliminary data.</text>
</comment>
<gene>
    <name evidence="6" type="ORF">GEV33_011041</name>
</gene>
<protein>
    <recommendedName>
        <fullName evidence="8">Bee-milk protein</fullName>
    </recommendedName>
</protein>
<dbReference type="FunFam" id="2.120.10.30:FF:000045">
    <property type="entry name" value="Blast:Protein yellow"/>
    <property type="match status" value="1"/>
</dbReference>
<reference evidence="6" key="2">
    <citation type="submission" date="2021-08" db="EMBL/GenBank/DDBJ databases">
        <authorList>
            <person name="Eriksson T."/>
        </authorList>
    </citation>
    <scope>NUCLEOTIDE SEQUENCE</scope>
    <source>
        <strain evidence="6">Stoneville</strain>
        <tissue evidence="6">Whole head</tissue>
    </source>
</reference>
<dbReference type="EMBL" id="JABDTM020026581">
    <property type="protein sequence ID" value="KAH0811751.1"/>
    <property type="molecule type" value="Genomic_DNA"/>
</dbReference>
<organism evidence="6 7">
    <name type="scientific">Tenebrio molitor</name>
    <name type="common">Yellow mealworm beetle</name>
    <dbReference type="NCBI Taxonomy" id="7067"/>
    <lineage>
        <taxon>Eukaryota</taxon>
        <taxon>Metazoa</taxon>
        <taxon>Ecdysozoa</taxon>
        <taxon>Arthropoda</taxon>
        <taxon>Hexapoda</taxon>
        <taxon>Insecta</taxon>
        <taxon>Pterygota</taxon>
        <taxon>Neoptera</taxon>
        <taxon>Endopterygota</taxon>
        <taxon>Coleoptera</taxon>
        <taxon>Polyphaga</taxon>
        <taxon>Cucujiformia</taxon>
        <taxon>Tenebrionidae</taxon>
        <taxon>Tenebrio</taxon>
    </lineage>
</organism>
<comment type="subcellular location">
    <subcellularLocation>
        <location evidence="1">Secreted</location>
    </subcellularLocation>
</comment>
<accession>A0A8J6HCK6</accession>
<keyword evidence="7" id="KW-1185">Reference proteome</keyword>
<name>A0A8J6HCK6_TENMO</name>
<evidence type="ECO:0008006" key="8">
    <source>
        <dbReference type="Google" id="ProtNLM"/>
    </source>
</evidence>
<evidence type="ECO:0000256" key="5">
    <source>
        <dbReference type="ARBA" id="ARBA00023180"/>
    </source>
</evidence>
<evidence type="ECO:0000313" key="6">
    <source>
        <dbReference type="EMBL" id="KAH0811751.1"/>
    </source>
</evidence>
<evidence type="ECO:0000256" key="1">
    <source>
        <dbReference type="ARBA" id="ARBA00004613"/>
    </source>
</evidence>
<dbReference type="Pfam" id="PF03022">
    <property type="entry name" value="MRJP"/>
    <property type="match status" value="2"/>
</dbReference>
<dbReference type="Gene3D" id="2.120.10.30">
    <property type="entry name" value="TolB, C-terminal domain"/>
    <property type="match status" value="2"/>
</dbReference>
<keyword evidence="3" id="KW-0964">Secreted</keyword>
<keyword evidence="5" id="KW-0325">Glycoprotein</keyword>
<keyword evidence="4" id="KW-0732">Signal</keyword>
<evidence type="ECO:0000313" key="7">
    <source>
        <dbReference type="Proteomes" id="UP000719412"/>
    </source>
</evidence>
<reference evidence="6" key="1">
    <citation type="journal article" date="2020" name="J Insects Food Feed">
        <title>The yellow mealworm (Tenebrio molitor) genome: a resource for the emerging insects as food and feed industry.</title>
        <authorList>
            <person name="Eriksson T."/>
            <person name="Andere A."/>
            <person name="Kelstrup H."/>
            <person name="Emery V."/>
            <person name="Picard C."/>
        </authorList>
    </citation>
    <scope>NUCLEOTIDE SEQUENCE</scope>
    <source>
        <strain evidence="6">Stoneville</strain>
        <tissue evidence="6">Whole head</tissue>
    </source>
</reference>
<dbReference type="PRINTS" id="PR01366">
    <property type="entry name" value="ROYALJELLY"/>
</dbReference>
<evidence type="ECO:0000256" key="4">
    <source>
        <dbReference type="ARBA" id="ARBA00022729"/>
    </source>
</evidence>
<evidence type="ECO:0000256" key="2">
    <source>
        <dbReference type="ARBA" id="ARBA00009127"/>
    </source>
</evidence>
<dbReference type="InterPro" id="IPR017996">
    <property type="entry name" value="MRJP/yellow-related"/>
</dbReference>
<dbReference type="InterPro" id="IPR011042">
    <property type="entry name" value="6-blade_b-propeller_TolB-like"/>
</dbReference>
<dbReference type="AlphaFoldDB" id="A0A8J6HCK6"/>
<dbReference type="PANTHER" id="PTHR10009">
    <property type="entry name" value="PROTEIN YELLOW-RELATED"/>
    <property type="match status" value="1"/>
</dbReference>
<sequence>MSDTAAPGLVVYDAARDTAWRLVHPSMFPDPNFSDYTVQGERFTLMDGVVGLTLSPKLATLYFQPLATNRLFSIPTSALRKGPLGQDEELPITLVGKKSSQGLGLALDPRDDTIFFSPVSETSIAAWNPVTNNQKLIAYDPQQLQFAAELRWRDEDNSIWLLSTRFQKFFRRTVGPHEVNLRIIRIDKNVFFVSHVPEKSGPLCEPLRTAAIPLFSDLFGKVSRSPLQNATFDRLTNKRIGKTSPLAYLLRRRKRYRIDAKLVNSSSDRRRPLKVRRLERPLRSPYGRAGPGAVLINIITGVSPPHYDFVVYYVLCQFCVRAGCAVRLAENGVRGKMVGGSWVGVLVVLGAVGWGGEGHKSSYSYQYVRQEFDRIFQDDEANRWLCLVFGLCTIDPGFGEKPELGLVYQWSQLEFDYASPSARQADIDDKTFIPGQSTPIDVDVHYSFAPHKKNRVFVTMPRFQEGIPVTVGVVTDKKLNNNPIISPYPSWEWHKNPASCGRNRIVSVYRVLIDECQRLWILDTGRLLEEQTCPPQILAFDLQTDQLIHRFEIPSDQIESRSILVTPMVDVRDAHSGCRNTFVYVADCQTYSIIVYDVQKNRSWRVTDKTMYPYPNYGTFNILEDSFDLMDGVLGMSLSPYKPGQERILFYHAMSSPTENWVKTSDLRNRTRFLHDPLSSPEIFHTYRGERRTQSAAEAIDKDGIMYFGMMSDVTLNCWNTRTEYGPETTEAISRNRETQQFVSGIKVVTNSRAVQELWEMTSRFQKVAADTISTSEINFRIQAGKVEDLVDNTICKSGRHSRPGGSGGGYGLIKPNTGFFSSPLQHPTTKNYRS</sequence>
<dbReference type="PANTHER" id="PTHR10009:SF7">
    <property type="entry name" value="GH10609P-RELATED"/>
    <property type="match status" value="1"/>
</dbReference>
<comment type="similarity">
    <text evidence="2">Belongs to the major royal jelly protein family.</text>
</comment>
<dbReference type="GO" id="GO:0005576">
    <property type="term" value="C:extracellular region"/>
    <property type="evidence" value="ECO:0007669"/>
    <property type="project" value="UniProtKB-SubCell"/>
</dbReference>